<dbReference type="AlphaFoldDB" id="A0A6A5SBV6"/>
<dbReference type="EMBL" id="ML976115">
    <property type="protein sequence ID" value="KAF1938095.1"/>
    <property type="molecule type" value="Genomic_DNA"/>
</dbReference>
<reference evidence="2" key="1">
    <citation type="journal article" date="2020" name="Stud. Mycol.">
        <title>101 Dothideomycetes genomes: a test case for predicting lifestyles and emergence of pathogens.</title>
        <authorList>
            <person name="Haridas S."/>
            <person name="Albert R."/>
            <person name="Binder M."/>
            <person name="Bloem J."/>
            <person name="Labutti K."/>
            <person name="Salamov A."/>
            <person name="Andreopoulos B."/>
            <person name="Baker S."/>
            <person name="Barry K."/>
            <person name="Bills G."/>
            <person name="Bluhm B."/>
            <person name="Cannon C."/>
            <person name="Castanera R."/>
            <person name="Culley D."/>
            <person name="Daum C."/>
            <person name="Ezra D."/>
            <person name="Gonzalez J."/>
            <person name="Henrissat B."/>
            <person name="Kuo A."/>
            <person name="Liang C."/>
            <person name="Lipzen A."/>
            <person name="Lutzoni F."/>
            <person name="Magnuson J."/>
            <person name="Mondo S."/>
            <person name="Nolan M."/>
            <person name="Ohm R."/>
            <person name="Pangilinan J."/>
            <person name="Park H.-J."/>
            <person name="Ramirez L."/>
            <person name="Alfaro M."/>
            <person name="Sun H."/>
            <person name="Tritt A."/>
            <person name="Yoshinaga Y."/>
            <person name="Zwiers L.-H."/>
            <person name="Turgeon B."/>
            <person name="Goodwin S."/>
            <person name="Spatafora J."/>
            <person name="Crous P."/>
            <person name="Grigoriev I."/>
        </authorList>
    </citation>
    <scope>NUCLEOTIDE SEQUENCE</scope>
    <source>
        <strain evidence="2">CBS 161.51</strain>
    </source>
</reference>
<sequence length="361" mass="40478">MPGLAKTDAQGDACTAVEYDSDIESSEVKQYETARKFFTPRTFGEGSLQTLCFEKSLEKLTSIGTDQQTFTRQLYFRDAEELRANINGNVTDVKGKECFWHLVDSVDIKCPFSILRHHLEFIGSPGLGELNQTRMASTNRAKHSADLLCIIGDTGRIKANELIMDAIFQAIAHHGPEKIAMIATKTDMIVDQDIKVKKTMATTQKFDKKILRQLSRYEGYVLRQMKESARNTVAISVYEKPISVFARELLLKLLKEGASPNEECSDVETEEDDDGSDTDGVEKIMVALDGMVQNWYKMYANEFADGIRATMQEFLNEIQELTSSEGLISEGSQAAHSRLEERVEELKKDCVDLGELASIRG</sequence>
<dbReference type="Proteomes" id="UP000800038">
    <property type="component" value="Unassembled WGS sequence"/>
</dbReference>
<evidence type="ECO:0000256" key="1">
    <source>
        <dbReference type="SAM" id="Coils"/>
    </source>
</evidence>
<proteinExistence type="predicted"/>
<keyword evidence="3" id="KW-1185">Reference proteome</keyword>
<keyword evidence="1" id="KW-0175">Coiled coil</keyword>
<gene>
    <name evidence="2" type="ORF">EJ02DRAFT_437394</name>
</gene>
<organism evidence="2 3">
    <name type="scientific">Clathrospora elynae</name>
    <dbReference type="NCBI Taxonomy" id="706981"/>
    <lineage>
        <taxon>Eukaryota</taxon>
        <taxon>Fungi</taxon>
        <taxon>Dikarya</taxon>
        <taxon>Ascomycota</taxon>
        <taxon>Pezizomycotina</taxon>
        <taxon>Dothideomycetes</taxon>
        <taxon>Pleosporomycetidae</taxon>
        <taxon>Pleosporales</taxon>
        <taxon>Diademaceae</taxon>
        <taxon>Clathrospora</taxon>
    </lineage>
</organism>
<protein>
    <submittedName>
        <fullName evidence="2">Uncharacterized protein</fullName>
    </submittedName>
</protein>
<feature type="coiled-coil region" evidence="1">
    <location>
        <begin position="329"/>
        <end position="356"/>
    </location>
</feature>
<evidence type="ECO:0000313" key="2">
    <source>
        <dbReference type="EMBL" id="KAF1938095.1"/>
    </source>
</evidence>
<name>A0A6A5SBV6_9PLEO</name>
<evidence type="ECO:0000313" key="3">
    <source>
        <dbReference type="Proteomes" id="UP000800038"/>
    </source>
</evidence>
<accession>A0A6A5SBV6</accession>
<dbReference type="OrthoDB" id="3598281at2759"/>